<keyword evidence="2" id="KW-1185">Reference proteome</keyword>
<sequence>MKPGSVDDASGKLTDDEDNNDEFNEISQLSQIVEPGDELQATDEDAKQFPAQMTAKHPDFLKTFFAKSRLHHLSTWKMDLRSDFLSKAVEVLRKRRVSNANSSARSHQPGQRVIMHIDFDCFFATVSALKHVPPIDINNVPVCVTNGGRSADVASCNYVARSMGCKNGMWLGKAKANCPNLVCLNLD</sequence>
<protein>
    <submittedName>
        <fullName evidence="1">Unnamed protein product</fullName>
    </submittedName>
</protein>
<evidence type="ECO:0000313" key="2">
    <source>
        <dbReference type="Proteomes" id="UP001165064"/>
    </source>
</evidence>
<proteinExistence type="predicted"/>
<reference evidence="1" key="1">
    <citation type="submission" date="2023-04" db="EMBL/GenBank/DDBJ databases">
        <title>Ambrosiozyma monospora NBRC 10751.</title>
        <authorList>
            <person name="Ichikawa N."/>
            <person name="Sato H."/>
            <person name="Tonouchi N."/>
        </authorList>
    </citation>
    <scope>NUCLEOTIDE SEQUENCE</scope>
    <source>
        <strain evidence="1">NBRC 10751</strain>
    </source>
</reference>
<dbReference type="EMBL" id="BSXS01012014">
    <property type="protein sequence ID" value="GMF01670.1"/>
    <property type="molecule type" value="Genomic_DNA"/>
</dbReference>
<name>A0ACB5U472_AMBMO</name>
<evidence type="ECO:0000313" key="1">
    <source>
        <dbReference type="EMBL" id="GMF01670.1"/>
    </source>
</evidence>
<dbReference type="Proteomes" id="UP001165064">
    <property type="component" value="Unassembled WGS sequence"/>
</dbReference>
<organism evidence="1 2">
    <name type="scientific">Ambrosiozyma monospora</name>
    <name type="common">Yeast</name>
    <name type="synonym">Endomycopsis monosporus</name>
    <dbReference type="NCBI Taxonomy" id="43982"/>
    <lineage>
        <taxon>Eukaryota</taxon>
        <taxon>Fungi</taxon>
        <taxon>Dikarya</taxon>
        <taxon>Ascomycota</taxon>
        <taxon>Saccharomycotina</taxon>
        <taxon>Pichiomycetes</taxon>
        <taxon>Pichiales</taxon>
        <taxon>Pichiaceae</taxon>
        <taxon>Ambrosiozyma</taxon>
    </lineage>
</organism>
<accession>A0ACB5U472</accession>
<comment type="caution">
    <text evidence="1">The sequence shown here is derived from an EMBL/GenBank/DDBJ whole genome shotgun (WGS) entry which is preliminary data.</text>
</comment>
<gene>
    <name evidence="1" type="ORF">Amon02_001130700</name>
</gene>